<dbReference type="EMBL" id="KZ084088">
    <property type="protein sequence ID" value="OSD07156.1"/>
    <property type="molecule type" value="Genomic_DNA"/>
</dbReference>
<proteinExistence type="predicted"/>
<feature type="region of interest" description="Disordered" evidence="1">
    <location>
        <begin position="1"/>
        <end position="31"/>
    </location>
</feature>
<protein>
    <submittedName>
        <fullName evidence="2">Uncharacterized protein</fullName>
    </submittedName>
</protein>
<gene>
    <name evidence="2" type="ORF">PYCCODRAFT_578743</name>
</gene>
<keyword evidence="3" id="KW-1185">Reference proteome</keyword>
<reference evidence="2 3" key="1">
    <citation type="journal article" date="2015" name="Biotechnol. Biofuels">
        <title>Enhanced degradation of softwood versus hardwood by the white-rot fungus Pycnoporus coccineus.</title>
        <authorList>
            <person name="Couturier M."/>
            <person name="Navarro D."/>
            <person name="Chevret D."/>
            <person name="Henrissat B."/>
            <person name="Piumi F."/>
            <person name="Ruiz-Duenas F.J."/>
            <person name="Martinez A.T."/>
            <person name="Grigoriev I.V."/>
            <person name="Riley R."/>
            <person name="Lipzen A."/>
            <person name="Berrin J.G."/>
            <person name="Master E.R."/>
            <person name="Rosso M.N."/>
        </authorList>
    </citation>
    <scope>NUCLEOTIDE SEQUENCE [LARGE SCALE GENOMIC DNA]</scope>
    <source>
        <strain evidence="2 3">BRFM310</strain>
    </source>
</reference>
<accession>A0A1Y2J187</accession>
<name>A0A1Y2J187_TRAC3</name>
<feature type="compositionally biased region" description="Basic residues" evidence="1">
    <location>
        <begin position="1"/>
        <end position="12"/>
    </location>
</feature>
<evidence type="ECO:0000313" key="2">
    <source>
        <dbReference type="EMBL" id="OSD07156.1"/>
    </source>
</evidence>
<sequence>MDVVSRPHKRPLLSHTSPPPASNSDPISPCGVDPDTLPLGCDVSSARTRSWRAVVWALVPPFLGVPLVDRVIRAHSKRYLPPARATRHLPAARAPSPYRLESLRNPTFSLKSERHSVRFQLNSRYNSGPMRNRTPPNPAQPIPPIHPPVLALSLSLPSDPTASRSVCAAQFFTTRPPSVSCPGVLITSAWSAMRPALPRLMCPSIDGCTATNV</sequence>
<evidence type="ECO:0000313" key="3">
    <source>
        <dbReference type="Proteomes" id="UP000193067"/>
    </source>
</evidence>
<dbReference type="Proteomes" id="UP000193067">
    <property type="component" value="Unassembled WGS sequence"/>
</dbReference>
<organism evidence="2 3">
    <name type="scientific">Trametes coccinea (strain BRFM310)</name>
    <name type="common">Pycnoporus coccineus</name>
    <dbReference type="NCBI Taxonomy" id="1353009"/>
    <lineage>
        <taxon>Eukaryota</taxon>
        <taxon>Fungi</taxon>
        <taxon>Dikarya</taxon>
        <taxon>Basidiomycota</taxon>
        <taxon>Agaricomycotina</taxon>
        <taxon>Agaricomycetes</taxon>
        <taxon>Polyporales</taxon>
        <taxon>Polyporaceae</taxon>
        <taxon>Trametes</taxon>
    </lineage>
</organism>
<evidence type="ECO:0000256" key="1">
    <source>
        <dbReference type="SAM" id="MobiDB-lite"/>
    </source>
</evidence>
<dbReference type="AlphaFoldDB" id="A0A1Y2J187"/>